<keyword evidence="5" id="KW-1185">Reference proteome</keyword>
<evidence type="ECO:0000313" key="4">
    <source>
        <dbReference type="EMBL" id="KAF5314365.1"/>
    </source>
</evidence>
<dbReference type="PANTHER" id="PTHR40465">
    <property type="entry name" value="CHROMOSOME 1, WHOLE GENOME SHOTGUN SEQUENCE"/>
    <property type="match status" value="1"/>
</dbReference>
<evidence type="ECO:0000313" key="5">
    <source>
        <dbReference type="Proteomes" id="UP000567179"/>
    </source>
</evidence>
<protein>
    <recommendedName>
        <fullName evidence="3">DUF6534 domain-containing protein</fullName>
    </recommendedName>
</protein>
<dbReference type="InterPro" id="IPR045339">
    <property type="entry name" value="DUF6534"/>
</dbReference>
<dbReference type="AlphaFoldDB" id="A0A8H5EVR0"/>
<accession>A0A8H5EVR0</accession>
<organism evidence="4 5">
    <name type="scientific">Psilocybe cf. subviscida</name>
    <dbReference type="NCBI Taxonomy" id="2480587"/>
    <lineage>
        <taxon>Eukaryota</taxon>
        <taxon>Fungi</taxon>
        <taxon>Dikarya</taxon>
        <taxon>Basidiomycota</taxon>
        <taxon>Agaricomycotina</taxon>
        <taxon>Agaricomycetes</taxon>
        <taxon>Agaricomycetidae</taxon>
        <taxon>Agaricales</taxon>
        <taxon>Agaricineae</taxon>
        <taxon>Strophariaceae</taxon>
        <taxon>Psilocybe</taxon>
    </lineage>
</organism>
<feature type="compositionally biased region" description="Basic and acidic residues" evidence="1">
    <location>
        <begin position="272"/>
        <end position="292"/>
    </location>
</feature>
<feature type="transmembrane region" description="Helical" evidence="2">
    <location>
        <begin position="127"/>
        <end position="150"/>
    </location>
</feature>
<evidence type="ECO:0000256" key="2">
    <source>
        <dbReference type="SAM" id="Phobius"/>
    </source>
</evidence>
<feature type="region of interest" description="Disordered" evidence="1">
    <location>
        <begin position="266"/>
        <end position="299"/>
    </location>
</feature>
<keyword evidence="2" id="KW-0812">Transmembrane</keyword>
<name>A0A8H5EVR0_9AGAR</name>
<sequence>MAPISMSAQTVDIDNTAGVLLLSLFGASFIYGITTLQAYWYYHSYPNDSRVNKTSVAALWLLDGFHLALVMHAVYRYLVTGFGDSERLFSITWSLRLQNSVYIIIVLVVHALYASRVWFLSGYHGGFLGYFVALVVLGGFGVGVGLSYLIYTIPSFHDLEKISWAITAALGTSTAIDFVIAASMCYYLSKSKGSLMRLNSRISTIMQYTLSSGLLTSACSISAMFTYLLLPNTFVFLGLLFFATKIYVGSYVALLNSRERNTAGMSWSNGSEHSDLEPAFKRPSNRDTRERQVTTGTSSLWGPAPTLSIINSFPSPPPMTYKNLEVQPHTTI</sequence>
<evidence type="ECO:0000259" key="3">
    <source>
        <dbReference type="Pfam" id="PF20152"/>
    </source>
</evidence>
<dbReference type="EMBL" id="JAACJJ010000044">
    <property type="protein sequence ID" value="KAF5314365.1"/>
    <property type="molecule type" value="Genomic_DNA"/>
</dbReference>
<feature type="transmembrane region" description="Helical" evidence="2">
    <location>
        <begin position="162"/>
        <end position="188"/>
    </location>
</feature>
<feature type="transmembrane region" description="Helical" evidence="2">
    <location>
        <begin position="54"/>
        <end position="75"/>
    </location>
</feature>
<feature type="domain" description="DUF6534" evidence="3">
    <location>
        <begin position="173"/>
        <end position="259"/>
    </location>
</feature>
<gene>
    <name evidence="4" type="ORF">D9619_011947</name>
</gene>
<dbReference type="Proteomes" id="UP000567179">
    <property type="component" value="Unassembled WGS sequence"/>
</dbReference>
<dbReference type="PANTHER" id="PTHR40465:SF1">
    <property type="entry name" value="DUF6534 DOMAIN-CONTAINING PROTEIN"/>
    <property type="match status" value="1"/>
</dbReference>
<keyword evidence="2" id="KW-1133">Transmembrane helix</keyword>
<feature type="transmembrane region" description="Helical" evidence="2">
    <location>
        <begin position="234"/>
        <end position="255"/>
    </location>
</feature>
<proteinExistence type="predicted"/>
<reference evidence="4 5" key="1">
    <citation type="journal article" date="2020" name="ISME J.">
        <title>Uncovering the hidden diversity of litter-decomposition mechanisms in mushroom-forming fungi.</title>
        <authorList>
            <person name="Floudas D."/>
            <person name="Bentzer J."/>
            <person name="Ahren D."/>
            <person name="Johansson T."/>
            <person name="Persson P."/>
            <person name="Tunlid A."/>
        </authorList>
    </citation>
    <scope>NUCLEOTIDE SEQUENCE [LARGE SCALE GENOMIC DNA]</scope>
    <source>
        <strain evidence="4 5">CBS 101986</strain>
    </source>
</reference>
<comment type="caution">
    <text evidence="4">The sequence shown here is derived from an EMBL/GenBank/DDBJ whole genome shotgun (WGS) entry which is preliminary data.</text>
</comment>
<dbReference type="Pfam" id="PF20152">
    <property type="entry name" value="DUF6534"/>
    <property type="match status" value="1"/>
</dbReference>
<evidence type="ECO:0000256" key="1">
    <source>
        <dbReference type="SAM" id="MobiDB-lite"/>
    </source>
</evidence>
<feature type="transmembrane region" description="Helical" evidence="2">
    <location>
        <begin position="95"/>
        <end position="115"/>
    </location>
</feature>
<keyword evidence="2" id="KW-0472">Membrane</keyword>
<dbReference type="OrthoDB" id="2798516at2759"/>
<feature type="transmembrane region" description="Helical" evidence="2">
    <location>
        <begin position="20"/>
        <end position="42"/>
    </location>
</feature>